<dbReference type="Gene3D" id="1.20.1250.20">
    <property type="entry name" value="MFS general substrate transporter like domains"/>
    <property type="match status" value="1"/>
</dbReference>
<feature type="transmembrane region" description="Helical" evidence="9">
    <location>
        <begin position="62"/>
        <end position="78"/>
    </location>
</feature>
<keyword evidence="12" id="KW-1185">Reference proteome</keyword>
<keyword evidence="5 9" id="KW-1133">Transmembrane helix</keyword>
<dbReference type="InterPro" id="IPR020846">
    <property type="entry name" value="MFS_dom"/>
</dbReference>
<dbReference type="SUPFAM" id="SSF103473">
    <property type="entry name" value="MFS general substrate transporter"/>
    <property type="match status" value="1"/>
</dbReference>
<evidence type="ECO:0000256" key="9">
    <source>
        <dbReference type="SAM" id="Phobius"/>
    </source>
</evidence>
<dbReference type="STRING" id="67386.AQI95_34680"/>
<dbReference type="CDD" id="cd17321">
    <property type="entry name" value="MFS_MMR_MDR_like"/>
    <property type="match status" value="1"/>
</dbReference>
<dbReference type="GO" id="GO:0046677">
    <property type="term" value="P:response to antibiotic"/>
    <property type="evidence" value="ECO:0007669"/>
    <property type="project" value="UniProtKB-KW"/>
</dbReference>
<dbReference type="AlphaFoldDB" id="A0A117PZK7"/>
<comment type="subcellular location">
    <subcellularLocation>
        <location evidence="1">Cell membrane</location>
        <topology evidence="1">Multi-pass membrane protein</topology>
    </subcellularLocation>
</comment>
<feature type="transmembrane region" description="Helical" evidence="9">
    <location>
        <begin position="349"/>
        <end position="366"/>
    </location>
</feature>
<keyword evidence="6 9" id="KW-0472">Membrane</keyword>
<evidence type="ECO:0000259" key="10">
    <source>
        <dbReference type="PROSITE" id="PS50850"/>
    </source>
</evidence>
<keyword evidence="2" id="KW-0813">Transport</keyword>
<dbReference type="PROSITE" id="PS50850">
    <property type="entry name" value="MFS"/>
    <property type="match status" value="1"/>
</dbReference>
<sequence>MTLTDLHIDAHPRSTAPAFRPAAALALLVASHFLLNLDSAIVEVALPSVKRDLGITLSELSWIANAYILAFGGFLLLGGRLGDLFGRRSVFMAGLLVFSAASLAGGLATSATVLIAARAAQGLAAAVISPTALSLLMAVFPDRTPEERAGRHKALAVLGAVAATGGSAGYFTGGLLTDAFGWQSTFLVNVPLAALAALAAPRLLPAGARPGPRGRFDIASGALVGGGMTLMVYVLVGAHTAGWLSARTLGLGAAAGLLLLLFVLRQRTSPDPLLPLRIFRHRALRGANVVAALVNMAIGPVIFFLSLYTQQILGYSALAAGLAIVPVILTVTVSSTTAGWLLKHMSQRAVMTTGLVLFAAGLLWMHRMSGGSYWIELFGPECLVGLGGGLVFVTFTVSGTSGLDEDDSGSASGVLTTAQKLGASFGLAILTTLAGAGTGAAGGAAGDAALAGYRTAITAAAVPVLLALVATAVWLPGAAPRAAANAVPRRSPKASPAPAESE</sequence>
<feature type="transmembrane region" description="Helical" evidence="9">
    <location>
        <begin position="242"/>
        <end position="264"/>
    </location>
</feature>
<feature type="transmembrane region" description="Helical" evidence="9">
    <location>
        <begin position="378"/>
        <end position="400"/>
    </location>
</feature>
<evidence type="ECO:0000256" key="4">
    <source>
        <dbReference type="ARBA" id="ARBA00022692"/>
    </source>
</evidence>
<proteinExistence type="predicted"/>
<keyword evidence="7" id="KW-0046">Antibiotic resistance</keyword>
<evidence type="ECO:0000256" key="8">
    <source>
        <dbReference type="SAM" id="MobiDB-lite"/>
    </source>
</evidence>
<evidence type="ECO:0000256" key="2">
    <source>
        <dbReference type="ARBA" id="ARBA00022448"/>
    </source>
</evidence>
<organism evidence="11 12">
    <name type="scientific">Streptomyces yokosukanensis</name>
    <dbReference type="NCBI Taxonomy" id="67386"/>
    <lineage>
        <taxon>Bacteria</taxon>
        <taxon>Bacillati</taxon>
        <taxon>Actinomycetota</taxon>
        <taxon>Actinomycetes</taxon>
        <taxon>Kitasatosporales</taxon>
        <taxon>Streptomycetaceae</taxon>
        <taxon>Streptomyces</taxon>
    </lineage>
</organism>
<accession>A0A117PZK7</accession>
<evidence type="ECO:0000313" key="12">
    <source>
        <dbReference type="Proteomes" id="UP000053127"/>
    </source>
</evidence>
<feature type="region of interest" description="Disordered" evidence="8">
    <location>
        <begin position="483"/>
        <end position="502"/>
    </location>
</feature>
<feature type="transmembrane region" description="Helical" evidence="9">
    <location>
        <begin position="90"/>
        <end position="117"/>
    </location>
</feature>
<keyword evidence="4 9" id="KW-0812">Transmembrane</keyword>
<dbReference type="Pfam" id="PF07690">
    <property type="entry name" value="MFS_1"/>
    <property type="match status" value="1"/>
</dbReference>
<feature type="transmembrane region" description="Helical" evidence="9">
    <location>
        <begin position="216"/>
        <end position="236"/>
    </location>
</feature>
<feature type="transmembrane region" description="Helical" evidence="9">
    <location>
        <begin position="154"/>
        <end position="173"/>
    </location>
</feature>
<feature type="transmembrane region" description="Helical" evidence="9">
    <location>
        <begin position="314"/>
        <end position="342"/>
    </location>
</feature>
<reference evidence="11 12" key="1">
    <citation type="submission" date="2015-10" db="EMBL/GenBank/DDBJ databases">
        <title>Draft genome sequence of Streptomyces yokosukanensis DSM 40224, type strain for the species Streptomyces yokosukanensis.</title>
        <authorList>
            <person name="Ruckert C."/>
            <person name="Winkler A."/>
            <person name="Kalinowski J."/>
            <person name="Kampfer P."/>
            <person name="Glaeser S."/>
        </authorList>
    </citation>
    <scope>NUCLEOTIDE SEQUENCE [LARGE SCALE GENOMIC DNA]</scope>
    <source>
        <strain evidence="11 12">DSM 40224</strain>
    </source>
</reference>
<evidence type="ECO:0000256" key="7">
    <source>
        <dbReference type="ARBA" id="ARBA00023251"/>
    </source>
</evidence>
<keyword evidence="3" id="KW-1003">Cell membrane</keyword>
<dbReference type="EMBL" id="LMWN01000049">
    <property type="protein sequence ID" value="KUN00446.1"/>
    <property type="molecule type" value="Genomic_DNA"/>
</dbReference>
<feature type="transmembrane region" description="Helical" evidence="9">
    <location>
        <begin position="123"/>
        <end position="142"/>
    </location>
</feature>
<feature type="transmembrane region" description="Helical" evidence="9">
    <location>
        <begin position="451"/>
        <end position="475"/>
    </location>
</feature>
<dbReference type="OrthoDB" id="4080117at2"/>
<feature type="transmembrane region" description="Helical" evidence="9">
    <location>
        <begin position="185"/>
        <end position="204"/>
    </location>
</feature>
<dbReference type="InterPro" id="IPR011701">
    <property type="entry name" value="MFS"/>
</dbReference>
<evidence type="ECO:0000313" key="11">
    <source>
        <dbReference type="EMBL" id="KUN00446.1"/>
    </source>
</evidence>
<evidence type="ECO:0000256" key="6">
    <source>
        <dbReference type="ARBA" id="ARBA00023136"/>
    </source>
</evidence>
<comment type="caution">
    <text evidence="11">The sequence shown here is derived from an EMBL/GenBank/DDBJ whole genome shotgun (WGS) entry which is preliminary data.</text>
</comment>
<dbReference type="Proteomes" id="UP000053127">
    <property type="component" value="Unassembled WGS sequence"/>
</dbReference>
<dbReference type="RefSeq" id="WP_079071714.1">
    <property type="nucleotide sequence ID" value="NZ_KQ948223.1"/>
</dbReference>
<dbReference type="GO" id="GO:0005886">
    <property type="term" value="C:plasma membrane"/>
    <property type="evidence" value="ECO:0007669"/>
    <property type="project" value="UniProtKB-SubCell"/>
</dbReference>
<protein>
    <recommendedName>
        <fullName evidence="10">Major facilitator superfamily (MFS) profile domain-containing protein</fullName>
    </recommendedName>
</protein>
<feature type="transmembrane region" description="Helical" evidence="9">
    <location>
        <begin position="21"/>
        <end position="42"/>
    </location>
</feature>
<gene>
    <name evidence="11" type="ORF">AQI95_34680</name>
</gene>
<dbReference type="GO" id="GO:0022857">
    <property type="term" value="F:transmembrane transporter activity"/>
    <property type="evidence" value="ECO:0007669"/>
    <property type="project" value="InterPro"/>
</dbReference>
<dbReference type="PANTHER" id="PTHR42718:SF46">
    <property type="entry name" value="BLR6921 PROTEIN"/>
    <property type="match status" value="1"/>
</dbReference>
<evidence type="ECO:0000256" key="1">
    <source>
        <dbReference type="ARBA" id="ARBA00004651"/>
    </source>
</evidence>
<dbReference type="PANTHER" id="PTHR42718">
    <property type="entry name" value="MAJOR FACILITATOR SUPERFAMILY MULTIDRUG TRANSPORTER MFSC"/>
    <property type="match status" value="1"/>
</dbReference>
<name>A0A117PZK7_9ACTN</name>
<feature type="transmembrane region" description="Helical" evidence="9">
    <location>
        <begin position="285"/>
        <end position="308"/>
    </location>
</feature>
<dbReference type="Gene3D" id="1.20.1720.10">
    <property type="entry name" value="Multidrug resistance protein D"/>
    <property type="match status" value="1"/>
</dbReference>
<feature type="transmembrane region" description="Helical" evidence="9">
    <location>
        <begin position="421"/>
        <end position="445"/>
    </location>
</feature>
<feature type="domain" description="Major facilitator superfamily (MFS) profile" evidence="10">
    <location>
        <begin position="24"/>
        <end position="479"/>
    </location>
</feature>
<dbReference type="InterPro" id="IPR036259">
    <property type="entry name" value="MFS_trans_sf"/>
</dbReference>
<evidence type="ECO:0000256" key="3">
    <source>
        <dbReference type="ARBA" id="ARBA00022475"/>
    </source>
</evidence>
<evidence type="ECO:0000256" key="5">
    <source>
        <dbReference type="ARBA" id="ARBA00022989"/>
    </source>
</evidence>